<reference evidence="8" key="1">
    <citation type="submission" date="2020-05" db="UniProtKB">
        <authorList>
            <consortium name="EnsemblMetazoa"/>
        </authorList>
    </citation>
    <scope>IDENTIFICATION</scope>
    <source>
        <strain evidence="8">USDA</strain>
    </source>
</reference>
<evidence type="ECO:0000256" key="4">
    <source>
        <dbReference type="ARBA" id="ARBA00023163"/>
    </source>
</evidence>
<keyword evidence="2" id="KW-0805">Transcription regulation</keyword>
<evidence type="ECO:0000256" key="5">
    <source>
        <dbReference type="ARBA" id="ARBA00023242"/>
    </source>
</evidence>
<keyword evidence="9" id="KW-1185">Reference proteome</keyword>
<keyword evidence="3" id="KW-0238">DNA-binding</keyword>
<dbReference type="PROSITE" id="PS50888">
    <property type="entry name" value="BHLH"/>
    <property type="match status" value="1"/>
</dbReference>
<dbReference type="InterPro" id="IPR036638">
    <property type="entry name" value="HLH_DNA-bd_sf"/>
</dbReference>
<dbReference type="GO" id="GO:0046983">
    <property type="term" value="F:protein dimerization activity"/>
    <property type="evidence" value="ECO:0007669"/>
    <property type="project" value="InterPro"/>
</dbReference>
<keyword evidence="5" id="KW-0539">Nucleus</keyword>
<dbReference type="InterPro" id="IPR052207">
    <property type="entry name" value="Max-like/E-box_TFs"/>
</dbReference>
<dbReference type="AlphaFoldDB" id="A0A1I8P8Y3"/>
<dbReference type="Pfam" id="PF00010">
    <property type="entry name" value="HLH"/>
    <property type="match status" value="1"/>
</dbReference>
<comment type="subcellular location">
    <subcellularLocation>
        <location evidence="1">Nucleus</location>
    </subcellularLocation>
</comment>
<keyword evidence="4" id="KW-0804">Transcription</keyword>
<evidence type="ECO:0000256" key="3">
    <source>
        <dbReference type="ARBA" id="ARBA00023125"/>
    </source>
</evidence>
<dbReference type="GO" id="GO:0000981">
    <property type="term" value="F:DNA-binding transcription factor activity, RNA polymerase II-specific"/>
    <property type="evidence" value="ECO:0007669"/>
    <property type="project" value="TreeGrafter"/>
</dbReference>
<accession>A0A1I8P8Y3</accession>
<dbReference type="PANTHER" id="PTHR15741">
    <property type="entry name" value="BASIC HELIX-LOOP-HELIX ZIP TRANSCRIPTION FACTOR"/>
    <property type="match status" value="1"/>
</dbReference>
<dbReference type="InterPro" id="IPR011598">
    <property type="entry name" value="bHLH_dom"/>
</dbReference>
<dbReference type="SUPFAM" id="SSF47459">
    <property type="entry name" value="HLH, helix-loop-helix DNA-binding domain"/>
    <property type="match status" value="1"/>
</dbReference>
<dbReference type="Gene3D" id="4.10.280.10">
    <property type="entry name" value="Helix-loop-helix DNA-binding domain"/>
    <property type="match status" value="1"/>
</dbReference>
<organism evidence="8 9">
    <name type="scientific">Stomoxys calcitrans</name>
    <name type="common">Stable fly</name>
    <name type="synonym">Conops calcitrans</name>
    <dbReference type="NCBI Taxonomy" id="35570"/>
    <lineage>
        <taxon>Eukaryota</taxon>
        <taxon>Metazoa</taxon>
        <taxon>Ecdysozoa</taxon>
        <taxon>Arthropoda</taxon>
        <taxon>Hexapoda</taxon>
        <taxon>Insecta</taxon>
        <taxon>Pterygota</taxon>
        <taxon>Neoptera</taxon>
        <taxon>Endopterygota</taxon>
        <taxon>Diptera</taxon>
        <taxon>Brachycera</taxon>
        <taxon>Muscomorpha</taxon>
        <taxon>Muscoidea</taxon>
        <taxon>Muscidae</taxon>
        <taxon>Stomoxys</taxon>
    </lineage>
</organism>
<feature type="domain" description="BHLH" evidence="7">
    <location>
        <begin position="1"/>
        <end position="32"/>
    </location>
</feature>
<sequence>MLYDLIPQLQQNNAKLSKAAMLQKGAEHIKHLRNERNVLKERMDALRMERDALNNSLTHLHSILPANGAPVTRQGTEHVRQLYEQYVRTRTQDNWKFWILGLILEPLLSSYTTTVSSASLDELRRTAFLWVDQHCSLIDLRPAVSNKLKYLSMKTDILSDPPSTLREEVAKAVNNTGGQHPNLHGSQGTEHVRQLYEQYVRTRTQDNWKFWILGLILEPLLSSYTTTVSSASLDELRRTAFLWVDQHCSLIDLRPAVSNKLKYLSMKTDILSDPPSTLREEVAKAVNNTGGQHPNLHGS</sequence>
<name>A0A1I8P8Y3_STOCA</name>
<dbReference type="VEuPathDB" id="VectorBase:SCAU005934"/>
<evidence type="ECO:0000259" key="7">
    <source>
        <dbReference type="PROSITE" id="PS50888"/>
    </source>
</evidence>
<evidence type="ECO:0000256" key="2">
    <source>
        <dbReference type="ARBA" id="ARBA00023015"/>
    </source>
</evidence>
<dbReference type="PANTHER" id="PTHR15741:SF37">
    <property type="entry name" value="LD38259P"/>
    <property type="match status" value="1"/>
</dbReference>
<dbReference type="CDD" id="cd11405">
    <property type="entry name" value="bHLHzip_MLXIP_like"/>
    <property type="match status" value="1"/>
</dbReference>
<feature type="coiled-coil region" evidence="6">
    <location>
        <begin position="22"/>
        <end position="56"/>
    </location>
</feature>
<dbReference type="Proteomes" id="UP000095300">
    <property type="component" value="Unassembled WGS sequence"/>
</dbReference>
<dbReference type="GO" id="GO:0005634">
    <property type="term" value="C:nucleus"/>
    <property type="evidence" value="ECO:0007669"/>
    <property type="project" value="UniProtKB-SubCell"/>
</dbReference>
<dbReference type="STRING" id="35570.A0A1I8P8Y3"/>
<dbReference type="GO" id="GO:0000978">
    <property type="term" value="F:RNA polymerase II cis-regulatory region sequence-specific DNA binding"/>
    <property type="evidence" value="ECO:0007669"/>
    <property type="project" value="TreeGrafter"/>
</dbReference>
<dbReference type="EnsemblMetazoa" id="SCAU005934-RA">
    <property type="protein sequence ID" value="SCAU005934-PA"/>
    <property type="gene ID" value="SCAU005934"/>
</dbReference>
<keyword evidence="6" id="KW-0175">Coiled coil</keyword>
<evidence type="ECO:0000256" key="1">
    <source>
        <dbReference type="ARBA" id="ARBA00004123"/>
    </source>
</evidence>
<protein>
    <recommendedName>
        <fullName evidence="7">BHLH domain-containing protein</fullName>
    </recommendedName>
</protein>
<evidence type="ECO:0000256" key="6">
    <source>
        <dbReference type="SAM" id="Coils"/>
    </source>
</evidence>
<evidence type="ECO:0000313" key="8">
    <source>
        <dbReference type="EnsemblMetazoa" id="SCAU005934-PA"/>
    </source>
</evidence>
<proteinExistence type="predicted"/>
<evidence type="ECO:0000313" key="9">
    <source>
        <dbReference type="Proteomes" id="UP000095300"/>
    </source>
</evidence>